<dbReference type="SUPFAM" id="SSF46785">
    <property type="entry name" value="Winged helix' DNA-binding domain"/>
    <property type="match status" value="1"/>
</dbReference>
<comment type="caution">
    <text evidence="6">The sequence shown here is derived from an EMBL/GenBank/DDBJ whole genome shotgun (WGS) entry which is preliminary data.</text>
</comment>
<keyword evidence="3" id="KW-0238">DNA-binding</keyword>
<dbReference type="Pfam" id="PF03466">
    <property type="entry name" value="LysR_substrate"/>
    <property type="match status" value="1"/>
</dbReference>
<evidence type="ECO:0000313" key="6">
    <source>
        <dbReference type="EMBL" id="MFC5455980.1"/>
    </source>
</evidence>
<dbReference type="Proteomes" id="UP001596052">
    <property type="component" value="Unassembled WGS sequence"/>
</dbReference>
<dbReference type="PANTHER" id="PTHR30346">
    <property type="entry name" value="TRANSCRIPTIONAL DUAL REGULATOR HCAR-RELATED"/>
    <property type="match status" value="1"/>
</dbReference>
<feature type="domain" description="HTH lysR-type" evidence="5">
    <location>
        <begin position="11"/>
        <end position="68"/>
    </location>
</feature>
<evidence type="ECO:0000256" key="3">
    <source>
        <dbReference type="ARBA" id="ARBA00023125"/>
    </source>
</evidence>
<gene>
    <name evidence="6" type="ORF">ACFQDI_14040</name>
</gene>
<dbReference type="InterPro" id="IPR005119">
    <property type="entry name" value="LysR_subst-bd"/>
</dbReference>
<keyword evidence="4" id="KW-0804">Transcription</keyword>
<name>A0ABW0KRX2_9BACT</name>
<evidence type="ECO:0000259" key="5">
    <source>
        <dbReference type="PROSITE" id="PS50931"/>
    </source>
</evidence>
<keyword evidence="2" id="KW-0805">Transcription regulation</keyword>
<dbReference type="Pfam" id="PF00126">
    <property type="entry name" value="HTH_1"/>
    <property type="match status" value="1"/>
</dbReference>
<dbReference type="PROSITE" id="PS50931">
    <property type="entry name" value="HTH_LYSR"/>
    <property type="match status" value="1"/>
</dbReference>
<proteinExistence type="inferred from homology"/>
<dbReference type="PANTHER" id="PTHR30346:SF28">
    <property type="entry name" value="HTH-TYPE TRANSCRIPTIONAL REGULATOR CYNR"/>
    <property type="match status" value="1"/>
</dbReference>
<evidence type="ECO:0000313" key="7">
    <source>
        <dbReference type="Proteomes" id="UP001596052"/>
    </source>
</evidence>
<evidence type="ECO:0000256" key="4">
    <source>
        <dbReference type="ARBA" id="ARBA00023163"/>
    </source>
</evidence>
<dbReference type="EMBL" id="JBHSMQ010000004">
    <property type="protein sequence ID" value="MFC5455980.1"/>
    <property type="molecule type" value="Genomic_DNA"/>
</dbReference>
<sequence>MSDALPSLNGLSLDRLRNFLAFAEKGSIAKAAPDNLARQALISRQIGELEQYFSAELTVRRGKSLALSEAGESLANLVRSQFKDLEDFQKKLCGRRRTFSIGAGASVLEWLVVPCVSKIRSVLKDSALRLSSQRSRELVESIRDGQLDFAIVRDDAISEELRLKSSLPLRKRVAFSLCASRKLLGGKSIAALSDPAMWRSLPFAANGGGGQLDATFRGAMTAAVGEFHPVVECDSMLQVRELIVQGVCAGLLPSFGTHGLDGHDVVMREFEPMKDFGRSLVLHWNDRQMRRRGVEEFTIKEIAKELVRS</sequence>
<dbReference type="InterPro" id="IPR036390">
    <property type="entry name" value="WH_DNA-bd_sf"/>
</dbReference>
<accession>A0ABW0KRX2</accession>
<dbReference type="Gene3D" id="1.10.10.10">
    <property type="entry name" value="Winged helix-like DNA-binding domain superfamily/Winged helix DNA-binding domain"/>
    <property type="match status" value="1"/>
</dbReference>
<dbReference type="SUPFAM" id="SSF53850">
    <property type="entry name" value="Periplasmic binding protein-like II"/>
    <property type="match status" value="1"/>
</dbReference>
<dbReference type="InterPro" id="IPR000847">
    <property type="entry name" value="LysR_HTH_N"/>
</dbReference>
<dbReference type="CDD" id="cd05466">
    <property type="entry name" value="PBP2_LTTR_substrate"/>
    <property type="match status" value="1"/>
</dbReference>
<comment type="similarity">
    <text evidence="1">Belongs to the LysR transcriptional regulatory family.</text>
</comment>
<dbReference type="RefSeq" id="WP_377167710.1">
    <property type="nucleotide sequence ID" value="NZ_JBHSMQ010000004.1"/>
</dbReference>
<reference evidence="7" key="1">
    <citation type="journal article" date="2019" name="Int. J. Syst. Evol. Microbiol.">
        <title>The Global Catalogue of Microorganisms (GCM) 10K type strain sequencing project: providing services to taxonomists for standard genome sequencing and annotation.</title>
        <authorList>
            <consortium name="The Broad Institute Genomics Platform"/>
            <consortium name="The Broad Institute Genome Sequencing Center for Infectious Disease"/>
            <person name="Wu L."/>
            <person name="Ma J."/>
        </authorList>
    </citation>
    <scope>NUCLEOTIDE SEQUENCE [LARGE SCALE GENOMIC DNA]</scope>
    <source>
        <strain evidence="7">CGMCC 4.1469</strain>
    </source>
</reference>
<protein>
    <submittedName>
        <fullName evidence="6">LysR family transcriptional regulator</fullName>
    </submittedName>
</protein>
<dbReference type="Gene3D" id="3.40.190.10">
    <property type="entry name" value="Periplasmic binding protein-like II"/>
    <property type="match status" value="2"/>
</dbReference>
<evidence type="ECO:0000256" key="2">
    <source>
        <dbReference type="ARBA" id="ARBA00023015"/>
    </source>
</evidence>
<organism evidence="6 7">
    <name type="scientific">Prosthecobacter fluviatilis</name>
    <dbReference type="NCBI Taxonomy" id="445931"/>
    <lineage>
        <taxon>Bacteria</taxon>
        <taxon>Pseudomonadati</taxon>
        <taxon>Verrucomicrobiota</taxon>
        <taxon>Verrucomicrobiia</taxon>
        <taxon>Verrucomicrobiales</taxon>
        <taxon>Verrucomicrobiaceae</taxon>
        <taxon>Prosthecobacter</taxon>
    </lineage>
</organism>
<dbReference type="InterPro" id="IPR036388">
    <property type="entry name" value="WH-like_DNA-bd_sf"/>
</dbReference>
<keyword evidence="7" id="KW-1185">Reference proteome</keyword>
<evidence type="ECO:0000256" key="1">
    <source>
        <dbReference type="ARBA" id="ARBA00009437"/>
    </source>
</evidence>